<protein>
    <submittedName>
        <fullName evidence="1">Uncharacterized protein</fullName>
    </submittedName>
</protein>
<dbReference type="EMBL" id="PYDT01000002">
    <property type="protein sequence ID" value="THU69615.1"/>
    <property type="molecule type" value="Genomic_DNA"/>
</dbReference>
<dbReference type="Proteomes" id="UP000317650">
    <property type="component" value="Chromosome 8"/>
</dbReference>
<evidence type="ECO:0000313" key="1">
    <source>
        <dbReference type="EMBL" id="THU69615.1"/>
    </source>
</evidence>
<reference evidence="1 2" key="1">
    <citation type="journal article" date="2019" name="Nat. Plants">
        <title>Genome sequencing of Musa balbisiana reveals subgenome evolution and function divergence in polyploid bananas.</title>
        <authorList>
            <person name="Yao X."/>
        </authorList>
    </citation>
    <scope>NUCLEOTIDE SEQUENCE [LARGE SCALE GENOMIC DNA]</scope>
    <source>
        <strain evidence="2">cv. DH-PKW</strain>
        <tissue evidence="1">Leaves</tissue>
    </source>
</reference>
<comment type="caution">
    <text evidence="1">The sequence shown here is derived from an EMBL/GenBank/DDBJ whole genome shotgun (WGS) entry which is preliminary data.</text>
</comment>
<organism evidence="1 2">
    <name type="scientific">Musa balbisiana</name>
    <name type="common">Banana</name>
    <dbReference type="NCBI Taxonomy" id="52838"/>
    <lineage>
        <taxon>Eukaryota</taxon>
        <taxon>Viridiplantae</taxon>
        <taxon>Streptophyta</taxon>
        <taxon>Embryophyta</taxon>
        <taxon>Tracheophyta</taxon>
        <taxon>Spermatophyta</taxon>
        <taxon>Magnoliopsida</taxon>
        <taxon>Liliopsida</taxon>
        <taxon>Zingiberales</taxon>
        <taxon>Musaceae</taxon>
        <taxon>Musa</taxon>
    </lineage>
</organism>
<dbReference type="AlphaFoldDB" id="A0A4V4H8Z9"/>
<proteinExistence type="predicted"/>
<keyword evidence="2" id="KW-1185">Reference proteome</keyword>
<accession>A0A4V4H8Z9</accession>
<evidence type="ECO:0000313" key="2">
    <source>
        <dbReference type="Proteomes" id="UP000317650"/>
    </source>
</evidence>
<name>A0A4V4H8Z9_MUSBA</name>
<gene>
    <name evidence="1" type="ORF">C4D60_Mb08t16260</name>
</gene>
<sequence length="114" mass="12914">MLGAERLKPIRRLRGHERRRYDLEKSVSTGRTRDPTITFVEALVFKEDTSDSREAIIALYEYAEKSMPEGMHAPYHHEGGVVLLLAIEPPTAMREGIETAMDGRQITQIGRYGA</sequence>